<dbReference type="Proteomes" id="UP000651156">
    <property type="component" value="Unassembled WGS sequence"/>
</dbReference>
<dbReference type="PROSITE" id="PS51165">
    <property type="entry name" value="THUMP"/>
    <property type="match status" value="1"/>
</dbReference>
<dbReference type="InterPro" id="IPR004114">
    <property type="entry name" value="THUMP_dom"/>
</dbReference>
<dbReference type="InterPro" id="IPR053943">
    <property type="entry name" value="RlmKL-like_Mtase_CS"/>
</dbReference>
<dbReference type="PROSITE" id="PS00092">
    <property type="entry name" value="N6_MTASE"/>
    <property type="match status" value="1"/>
</dbReference>
<keyword evidence="1 5" id="KW-0489">Methyltransferase</keyword>
<comment type="caution">
    <text evidence="5">The sequence shown here is derived from an EMBL/GenBank/DDBJ whole genome shotgun (WGS) entry which is preliminary data.</text>
</comment>
<dbReference type="Pfam" id="PF22020">
    <property type="entry name" value="RlmL_1st"/>
    <property type="match status" value="1"/>
</dbReference>
<dbReference type="EMBL" id="JADEWN010000013">
    <property type="protein sequence ID" value="MBE9190233.1"/>
    <property type="molecule type" value="Genomic_DNA"/>
</dbReference>
<evidence type="ECO:0000313" key="5">
    <source>
        <dbReference type="EMBL" id="MBE9190233.1"/>
    </source>
</evidence>
<dbReference type="GO" id="GO:0032259">
    <property type="term" value="P:methylation"/>
    <property type="evidence" value="ECO:0007669"/>
    <property type="project" value="UniProtKB-KW"/>
</dbReference>
<gene>
    <name evidence="5" type="ORF">IQ230_07635</name>
</gene>
<dbReference type="PANTHER" id="PTHR47313">
    <property type="entry name" value="RIBOSOMAL RNA LARGE SUBUNIT METHYLTRANSFERASE K/L"/>
    <property type="match status" value="1"/>
</dbReference>
<evidence type="ECO:0000256" key="2">
    <source>
        <dbReference type="ARBA" id="ARBA00022679"/>
    </source>
</evidence>
<dbReference type="SUPFAM" id="SSF143437">
    <property type="entry name" value="THUMP domain-like"/>
    <property type="match status" value="1"/>
</dbReference>
<evidence type="ECO:0000256" key="3">
    <source>
        <dbReference type="PROSITE-ProRule" id="PRU00529"/>
    </source>
</evidence>
<keyword evidence="6" id="KW-1185">Reference proteome</keyword>
<sequence>MPKSADSIKKKLWHKRKSNYKVGLCPSYSAYFYARIPSISKTTLNSSYFATVQRGLEPVAAQELERLGAKEVRPDFTGVHFVGDRTTLYRVNLWARTIFKVLVPIQEFYCPNSDILYQEVQKIAWDEYLKPSNTLAVNCTGGNQKLNHTHFTALQVKNAIVDQQRGKSGQRSNVDLQNPDLTINVHIHHDRCTLSLDSSGTSLHRRGYRQAMGAAPLKETLAAALLDMAEWDTNLPFLDPFCGSGTLPIEAALKALNIAPGLFRQKFGFQNFPDFDPQLWQQLLAEAQNSRLLELPAPIWGSDRDPNVLTQARSNAQRCGIEHRIKLAQTELSQLEAPADCGVIVCNPPYGERIGETKELGTLYKTLGDVFKRRFKGWTAFVLTGNKELAKKVGLRASRRIPVYNGALACTLLKYELY</sequence>
<evidence type="ECO:0000313" key="6">
    <source>
        <dbReference type="Proteomes" id="UP000651156"/>
    </source>
</evidence>
<dbReference type="InterPro" id="IPR029063">
    <property type="entry name" value="SAM-dependent_MTases_sf"/>
</dbReference>
<dbReference type="CDD" id="cd11715">
    <property type="entry name" value="THUMP_AdoMetMT"/>
    <property type="match status" value="1"/>
</dbReference>
<feature type="domain" description="THUMP" evidence="4">
    <location>
        <begin position="87"/>
        <end position="198"/>
    </location>
</feature>
<reference evidence="5 6" key="1">
    <citation type="submission" date="2020-10" db="EMBL/GenBank/DDBJ databases">
        <authorList>
            <person name="Castelo-Branco R."/>
            <person name="Eusebio N."/>
            <person name="Adriana R."/>
            <person name="Vieira A."/>
            <person name="Brugerolle De Fraissinette N."/>
            <person name="Rezende De Castro R."/>
            <person name="Schneider M.P."/>
            <person name="Vasconcelos V."/>
            <person name="Leao P.N."/>
        </authorList>
    </citation>
    <scope>NUCLEOTIDE SEQUENCE [LARGE SCALE GENOMIC DNA]</scope>
    <source>
        <strain evidence="5 6">LEGE 06123</strain>
    </source>
</reference>
<accession>A0ABR9UPM2</accession>
<dbReference type="Gene3D" id="3.40.50.150">
    <property type="entry name" value="Vaccinia Virus protein VP39"/>
    <property type="match status" value="1"/>
</dbReference>
<dbReference type="InterPro" id="IPR000241">
    <property type="entry name" value="RlmKL-like_Mtase"/>
</dbReference>
<dbReference type="PROSITE" id="PS01261">
    <property type="entry name" value="UPF0020"/>
    <property type="match status" value="1"/>
</dbReference>
<dbReference type="Pfam" id="PF02926">
    <property type="entry name" value="THUMP"/>
    <property type="match status" value="1"/>
</dbReference>
<dbReference type="GO" id="GO:0008168">
    <property type="term" value="F:methyltransferase activity"/>
    <property type="evidence" value="ECO:0007669"/>
    <property type="project" value="UniProtKB-KW"/>
</dbReference>
<keyword evidence="3" id="KW-0694">RNA-binding</keyword>
<dbReference type="InterPro" id="IPR002052">
    <property type="entry name" value="DNA_methylase_N6_adenine_CS"/>
</dbReference>
<evidence type="ECO:0000256" key="1">
    <source>
        <dbReference type="ARBA" id="ARBA00022603"/>
    </source>
</evidence>
<name>A0ABR9UPM2_9CHRO</name>
<keyword evidence="2" id="KW-0808">Transferase</keyword>
<dbReference type="PANTHER" id="PTHR47313:SF1">
    <property type="entry name" value="RIBOSOMAL RNA LARGE SUBUNIT METHYLTRANSFERASE K_L"/>
    <property type="match status" value="1"/>
</dbReference>
<dbReference type="SUPFAM" id="SSF53335">
    <property type="entry name" value="S-adenosyl-L-methionine-dependent methyltransferases"/>
    <property type="match status" value="1"/>
</dbReference>
<dbReference type="InterPro" id="IPR054170">
    <property type="entry name" value="RlmL_1st"/>
</dbReference>
<dbReference type="Gene3D" id="3.30.2130.30">
    <property type="match status" value="1"/>
</dbReference>
<proteinExistence type="predicted"/>
<protein>
    <submittedName>
        <fullName evidence="5">RNA methyltransferase</fullName>
    </submittedName>
</protein>
<evidence type="ECO:0000259" key="4">
    <source>
        <dbReference type="PROSITE" id="PS51165"/>
    </source>
</evidence>
<dbReference type="SMART" id="SM00981">
    <property type="entry name" value="THUMP"/>
    <property type="match status" value="1"/>
</dbReference>
<dbReference type="Pfam" id="PF01170">
    <property type="entry name" value="UPF0020"/>
    <property type="match status" value="1"/>
</dbReference>
<organism evidence="5 6">
    <name type="scientific">Gloeocapsopsis crepidinum LEGE 06123</name>
    <dbReference type="NCBI Taxonomy" id="588587"/>
    <lineage>
        <taxon>Bacteria</taxon>
        <taxon>Bacillati</taxon>
        <taxon>Cyanobacteriota</taxon>
        <taxon>Cyanophyceae</taxon>
        <taxon>Oscillatoriophycideae</taxon>
        <taxon>Chroococcales</taxon>
        <taxon>Chroococcaceae</taxon>
        <taxon>Gloeocapsopsis</taxon>
    </lineage>
</organism>